<feature type="coiled-coil region" evidence="1">
    <location>
        <begin position="435"/>
        <end position="462"/>
    </location>
</feature>
<name>A0A6L2NL22_TANCI</name>
<accession>A0A6L2NL22</accession>
<feature type="region of interest" description="Disordered" evidence="2">
    <location>
        <begin position="336"/>
        <end position="357"/>
    </location>
</feature>
<feature type="region of interest" description="Disordered" evidence="2">
    <location>
        <begin position="271"/>
        <end position="307"/>
    </location>
</feature>
<feature type="compositionally biased region" description="Low complexity" evidence="2">
    <location>
        <begin position="340"/>
        <end position="357"/>
    </location>
</feature>
<evidence type="ECO:0000313" key="3">
    <source>
        <dbReference type="EMBL" id="GEU85792.1"/>
    </source>
</evidence>
<proteinExistence type="predicted"/>
<evidence type="ECO:0000256" key="2">
    <source>
        <dbReference type="SAM" id="MobiDB-lite"/>
    </source>
</evidence>
<dbReference type="EMBL" id="BKCJ010009180">
    <property type="protein sequence ID" value="GEU85792.1"/>
    <property type="molecule type" value="Genomic_DNA"/>
</dbReference>
<feature type="region of interest" description="Disordered" evidence="2">
    <location>
        <begin position="506"/>
        <end position="544"/>
    </location>
</feature>
<comment type="caution">
    <text evidence="3">The sequence shown here is derived from an EMBL/GenBank/DDBJ whole genome shotgun (WGS) entry which is preliminary data.</text>
</comment>
<dbReference type="AlphaFoldDB" id="A0A6L2NL22"/>
<evidence type="ECO:0000256" key="1">
    <source>
        <dbReference type="SAM" id="Coils"/>
    </source>
</evidence>
<keyword evidence="1" id="KW-0175">Coiled coil</keyword>
<gene>
    <name evidence="3" type="ORF">Tci_057770</name>
</gene>
<reference evidence="3" key="1">
    <citation type="journal article" date="2019" name="Sci. Rep.">
        <title>Draft genome of Tanacetum cinerariifolium, the natural source of mosquito coil.</title>
        <authorList>
            <person name="Yamashiro T."/>
            <person name="Shiraishi A."/>
            <person name="Satake H."/>
            <person name="Nakayama K."/>
        </authorList>
    </citation>
    <scope>NUCLEOTIDE SEQUENCE</scope>
</reference>
<protein>
    <submittedName>
        <fullName evidence="3">Synaptobrevin, longin-like domain protein</fullName>
    </submittedName>
</protein>
<feature type="compositionally biased region" description="Low complexity" evidence="2">
    <location>
        <begin position="516"/>
        <end position="528"/>
    </location>
</feature>
<sequence length="704" mass="78500">MAALRYKDEHNKMGYLIKPTGSNDYHQIIDFLSGSHIRYALTTNPIISDSLVKQFWSTATLRALELGTPAILATIDKTPYTITKDLVRSRLQLADDGGIIDLPIVEIYYGMDHLGYVTEGKLTFFKNKFSPQWRFLVHTLLHCLSTKSESWDQFGSPISIALIFLSDGRRFKWSNYIFRGMVSNIGNAKKFLMYARFLQTILDIATRVTRHYKVLVFSRKLFANIRLNFAGHPMLLLPSMLLQAQVGDGAEHGQSSDPHTASFSQAHETDAGPFTTVEDTPMGGDFHTSPLRSSHAPHAGQPSRESELQAYKKLFKDVVGKLVKKVKTLEVKLKTKKRNPSVPTAGPPSTSSVPPTTSAVSLAPFAVLPGPSDVPTGVSTVTAGSPTVPTDVPSRADPTDVLSKGKSLMVEKDIPVKARTFKQMEEDRLGEETAKRLHDEEMAQMEKERAEVQRKRQQESSAIYNTGWTMAYVKSITDDQLQKKFENICKVQSHSQIQAFSQTLKRPGPVLEEPSSKNPNSPKAPTSSMPEIPISPAVSSPSSSHAPAQTFLKVVVNEDSDDEVWSVVGWEVLPTPLGEINALYRIDVSTKHFVTFRQILHMVDRQDLMKLYGLVVQYYENHPIANAGLLFWGDLQVLFDSQAGERVLSMFMDVFYPLSVKLMERMLMHKLEIDSDIVGNDLTTAEQLIQFIKNQLVAAQASSV</sequence>
<organism evidence="3">
    <name type="scientific">Tanacetum cinerariifolium</name>
    <name type="common">Dalmatian daisy</name>
    <name type="synonym">Chrysanthemum cinerariifolium</name>
    <dbReference type="NCBI Taxonomy" id="118510"/>
    <lineage>
        <taxon>Eukaryota</taxon>
        <taxon>Viridiplantae</taxon>
        <taxon>Streptophyta</taxon>
        <taxon>Embryophyta</taxon>
        <taxon>Tracheophyta</taxon>
        <taxon>Spermatophyta</taxon>
        <taxon>Magnoliopsida</taxon>
        <taxon>eudicotyledons</taxon>
        <taxon>Gunneridae</taxon>
        <taxon>Pentapetalae</taxon>
        <taxon>asterids</taxon>
        <taxon>campanulids</taxon>
        <taxon>Asterales</taxon>
        <taxon>Asteraceae</taxon>
        <taxon>Asteroideae</taxon>
        <taxon>Anthemideae</taxon>
        <taxon>Anthemidinae</taxon>
        <taxon>Tanacetum</taxon>
    </lineage>
</organism>
<feature type="compositionally biased region" description="Low complexity" evidence="2">
    <location>
        <begin position="535"/>
        <end position="544"/>
    </location>
</feature>